<reference evidence="2" key="1">
    <citation type="submission" date="2021-02" db="EMBL/GenBank/DDBJ databases">
        <authorList>
            <person name="Nowell W R."/>
        </authorList>
    </citation>
    <scope>NUCLEOTIDE SEQUENCE</scope>
</reference>
<evidence type="ECO:0000313" key="2">
    <source>
        <dbReference type="EMBL" id="CAF3702876.1"/>
    </source>
</evidence>
<accession>A0A8S2I2S9</accession>
<sequence>MLWLIYGSSGSIGSQCCEILHNASQSVVNGKSVLTLKDVEEDIATYKPDRVICAIGRTHGIDIPTIDYLEEPGKWRENLHHNLMAPVFIAQITSGNGKLSRSIPTLYIGSGSIYEYEDSNNLSHPFTEDDEPNFFGSSYAVIKSATDRLLTAHPHVIK</sequence>
<name>A0A8S2I2S9_9BILA</name>
<comment type="caution">
    <text evidence="2">The sequence shown here is derived from an EMBL/GenBank/DDBJ whole genome shotgun (WGS) entry which is preliminary data.</text>
</comment>
<dbReference type="Gene3D" id="3.40.50.720">
    <property type="entry name" value="NAD(P)-binding Rossmann-like Domain"/>
    <property type="match status" value="1"/>
</dbReference>
<dbReference type="SUPFAM" id="SSF51735">
    <property type="entry name" value="NAD(P)-binding Rossmann-fold domains"/>
    <property type="match status" value="1"/>
</dbReference>
<dbReference type="EMBL" id="CAJNOK010004097">
    <property type="protein sequence ID" value="CAF0925753.1"/>
    <property type="molecule type" value="Genomic_DNA"/>
</dbReference>
<protein>
    <submittedName>
        <fullName evidence="2">Uncharacterized protein</fullName>
    </submittedName>
</protein>
<organism evidence="2 3">
    <name type="scientific">Didymodactylos carnosus</name>
    <dbReference type="NCBI Taxonomy" id="1234261"/>
    <lineage>
        <taxon>Eukaryota</taxon>
        <taxon>Metazoa</taxon>
        <taxon>Spiralia</taxon>
        <taxon>Gnathifera</taxon>
        <taxon>Rotifera</taxon>
        <taxon>Eurotatoria</taxon>
        <taxon>Bdelloidea</taxon>
        <taxon>Philodinida</taxon>
        <taxon>Philodinidae</taxon>
        <taxon>Didymodactylos</taxon>
    </lineage>
</organism>
<proteinExistence type="predicted"/>
<dbReference type="AlphaFoldDB" id="A0A8S2I2S9"/>
<evidence type="ECO:0000313" key="3">
    <source>
        <dbReference type="Proteomes" id="UP000682733"/>
    </source>
</evidence>
<dbReference type="EMBL" id="CAJOBA010004100">
    <property type="protein sequence ID" value="CAF3702876.1"/>
    <property type="molecule type" value="Genomic_DNA"/>
</dbReference>
<gene>
    <name evidence="1" type="ORF">OVA965_LOCUS10871</name>
    <name evidence="2" type="ORF">TMI583_LOCUS10868</name>
</gene>
<dbReference type="Proteomes" id="UP000682733">
    <property type="component" value="Unassembled WGS sequence"/>
</dbReference>
<dbReference type="Proteomes" id="UP000677228">
    <property type="component" value="Unassembled WGS sequence"/>
</dbReference>
<dbReference type="InterPro" id="IPR036291">
    <property type="entry name" value="NAD(P)-bd_dom_sf"/>
</dbReference>
<evidence type="ECO:0000313" key="1">
    <source>
        <dbReference type="EMBL" id="CAF0925753.1"/>
    </source>
</evidence>